<dbReference type="RefSeq" id="XP_013241546.1">
    <property type="nucleotide sequence ID" value="XM_013386092.1"/>
</dbReference>
<dbReference type="SMART" id="SM01158">
    <property type="entry name" value="DUF1741"/>
    <property type="match status" value="1"/>
</dbReference>
<protein>
    <recommendedName>
        <fullName evidence="6">Armadillo-like helical domain-containing protein</fullName>
    </recommendedName>
</protein>
<evidence type="ECO:0000313" key="7">
    <source>
        <dbReference type="EMBL" id="KDN40956.1"/>
    </source>
</evidence>
<sequence>MAVHSSIASKFSLSCAALLTGKQPWLEGANKYYYSSDDGTAADPHGPAQEKHEPAGAMSSSSSFTPGSSANALLAKRRERWFADLLCLPVEPSALREPLTATVPIRVLLDEEPGSKGEQIRTNIRHLWQYSLKAWNDRDEARHHNALQILVYLSDIVLSKSLSALSIISILCSSVTNADADLLALVETIRLSLQRCCPRSSPKFISDGSDTDERRAELLLTLKLIIVWTARAGQTSLSSAFFRRDLFPSLSAVLSAVSTSTFEPNTLKPGRENGAEYITPSPPWLREVKIKTSLCLTLLCTSSLPLTRRLGEIEYDAVFSGNPYARRLADWVDVASMSAGICEASAEVWEQGVIAAYEQRGEQETQHASGLSSLWGLGAIFSRQSNVPAVDGVPAGKSNGRACETKTLPAPSVCTLLPILLLSHLNGAFVGALTNGKADGGLASASTGGVPTLPSIAPHLSLLSMSTFLHANAAADARSAACARLSLATLLSLVQCARAESLLRPLETHELQRMRICLHRHTGGIVPASSMALATSIFKRAVAAPPQTSMHYILLNASIFLRNNLSRRLNGEGYLLALRLVSHALALLATTRTMLDLDWSAHWHALLSFASFLASRIGELEAQYQDAARRAGKQLLCTLSAALLESDRFLPSPKEVHQLIYEVVRSGAMLRRLAAALVPHLVAGSSPTDARAPPSSAGETNSDSGPLTPMPVTPTPHSAASFLSFTDFLASSPPLPQKAYVELPGWKVLELVIKTVEAKLQQQGDANSSAVGPADPPVASGLSVKTVLSAIAKLNLDVLLAGASVEELRVEDGSGRRLAGMDADKSGRRTGRYYGGGSNGDVSTGSQHNEYLSANSSAAPSRTASPAPSFGDGYASAGSGGNSSGAHTGLLAVVKLCAADALTL</sequence>
<dbReference type="Proteomes" id="UP000027361">
    <property type="component" value="Unassembled WGS sequence"/>
</dbReference>
<reference evidence="7 8" key="1">
    <citation type="submission" date="2014-05" db="EMBL/GenBank/DDBJ databases">
        <title>Draft genome sequence of a rare smut relative, Tilletiaria anomala UBC 951.</title>
        <authorList>
            <consortium name="DOE Joint Genome Institute"/>
            <person name="Toome M."/>
            <person name="Kuo A."/>
            <person name="Henrissat B."/>
            <person name="Lipzen A."/>
            <person name="Tritt A."/>
            <person name="Yoshinaga Y."/>
            <person name="Zane M."/>
            <person name="Barry K."/>
            <person name="Grigoriev I.V."/>
            <person name="Spatafora J.W."/>
            <person name="Aimea M.C."/>
        </authorList>
    </citation>
    <scope>NUCLEOTIDE SEQUENCE [LARGE SCALE GENOMIC DNA]</scope>
    <source>
        <strain evidence="7 8">UBC 951</strain>
    </source>
</reference>
<evidence type="ECO:0000256" key="1">
    <source>
        <dbReference type="ARBA" id="ARBA00004370"/>
    </source>
</evidence>
<evidence type="ECO:0000256" key="3">
    <source>
        <dbReference type="ARBA" id="ARBA00022989"/>
    </source>
</evidence>
<dbReference type="InParanoid" id="A0A066VHK2"/>
<dbReference type="Pfam" id="PF08427">
    <property type="entry name" value="ARMH3_C"/>
    <property type="match status" value="1"/>
</dbReference>
<feature type="region of interest" description="Disordered" evidence="5">
    <location>
        <begin position="685"/>
        <end position="713"/>
    </location>
</feature>
<keyword evidence="3" id="KW-1133">Transmembrane helix</keyword>
<keyword evidence="8" id="KW-1185">Reference proteome</keyword>
<dbReference type="OrthoDB" id="2012278at2759"/>
<evidence type="ECO:0000256" key="2">
    <source>
        <dbReference type="ARBA" id="ARBA00022692"/>
    </source>
</evidence>
<dbReference type="HOGENOM" id="CLU_358287_0_0_1"/>
<keyword evidence="4" id="KW-0472">Membrane</keyword>
<dbReference type="InterPro" id="IPR013636">
    <property type="entry name" value="ARMH3_C"/>
</dbReference>
<organism evidence="7 8">
    <name type="scientific">Tilletiaria anomala (strain ATCC 24038 / CBS 436.72 / UBC 951)</name>
    <dbReference type="NCBI Taxonomy" id="1037660"/>
    <lineage>
        <taxon>Eukaryota</taxon>
        <taxon>Fungi</taxon>
        <taxon>Dikarya</taxon>
        <taxon>Basidiomycota</taxon>
        <taxon>Ustilaginomycotina</taxon>
        <taxon>Exobasidiomycetes</taxon>
        <taxon>Georgefischeriales</taxon>
        <taxon>Tilletiariaceae</taxon>
        <taxon>Tilletiaria</taxon>
    </lineage>
</organism>
<evidence type="ECO:0000256" key="5">
    <source>
        <dbReference type="SAM" id="MobiDB-lite"/>
    </source>
</evidence>
<gene>
    <name evidence="7" type="ORF">K437DRAFT_258455</name>
</gene>
<keyword evidence="2" id="KW-0812">Transmembrane</keyword>
<name>A0A066VHK2_TILAU</name>
<feature type="region of interest" description="Disordered" evidence="5">
    <location>
        <begin position="813"/>
        <end position="848"/>
    </location>
</feature>
<evidence type="ECO:0000259" key="6">
    <source>
        <dbReference type="SMART" id="SM01158"/>
    </source>
</evidence>
<comment type="subcellular location">
    <subcellularLocation>
        <location evidence="1">Membrane</location>
    </subcellularLocation>
</comment>
<dbReference type="PANTHER" id="PTHR13608:SF3">
    <property type="entry name" value="ARMADILLO-LIKE HELICAL DOMAIN-CONTAINING PROTEIN 3"/>
    <property type="match status" value="1"/>
</dbReference>
<dbReference type="PANTHER" id="PTHR13608">
    <property type="entry name" value="ARMADILLO-LIKE HELICAL DOMAIN-CONTAINING PROTEIN 3"/>
    <property type="match status" value="1"/>
</dbReference>
<dbReference type="EMBL" id="JMSN01000085">
    <property type="protein sequence ID" value="KDN40956.1"/>
    <property type="molecule type" value="Genomic_DNA"/>
</dbReference>
<evidence type="ECO:0000256" key="4">
    <source>
        <dbReference type="ARBA" id="ARBA00023136"/>
    </source>
</evidence>
<dbReference type="InterPro" id="IPR039868">
    <property type="entry name" value="ARMD3-like"/>
</dbReference>
<accession>A0A066VHK2</accession>
<dbReference type="GO" id="GO:0016020">
    <property type="term" value="C:membrane"/>
    <property type="evidence" value="ECO:0007669"/>
    <property type="project" value="UniProtKB-SubCell"/>
</dbReference>
<dbReference type="GeneID" id="25264988"/>
<feature type="region of interest" description="Disordered" evidence="5">
    <location>
        <begin position="40"/>
        <end position="65"/>
    </location>
</feature>
<feature type="domain" description="Armadillo-like helical" evidence="6">
    <location>
        <begin position="546"/>
        <end position="827"/>
    </location>
</feature>
<evidence type="ECO:0000313" key="8">
    <source>
        <dbReference type="Proteomes" id="UP000027361"/>
    </source>
</evidence>
<proteinExistence type="predicted"/>
<dbReference type="AlphaFoldDB" id="A0A066VHK2"/>
<dbReference type="GO" id="GO:0005829">
    <property type="term" value="C:cytosol"/>
    <property type="evidence" value="ECO:0007669"/>
    <property type="project" value="TreeGrafter"/>
</dbReference>
<comment type="caution">
    <text evidence="7">The sequence shown here is derived from an EMBL/GenBank/DDBJ whole genome shotgun (WGS) entry which is preliminary data.</text>
</comment>